<dbReference type="PRINTS" id="PR00039">
    <property type="entry name" value="HTHLYSR"/>
</dbReference>
<dbReference type="AlphaFoldDB" id="A0A4R5LEP0"/>
<evidence type="ECO:0000256" key="4">
    <source>
        <dbReference type="ARBA" id="ARBA00023163"/>
    </source>
</evidence>
<evidence type="ECO:0000256" key="2">
    <source>
        <dbReference type="ARBA" id="ARBA00023015"/>
    </source>
</evidence>
<dbReference type="GO" id="GO:0003700">
    <property type="term" value="F:DNA-binding transcription factor activity"/>
    <property type="evidence" value="ECO:0007669"/>
    <property type="project" value="InterPro"/>
</dbReference>
<dbReference type="SUPFAM" id="SSF46785">
    <property type="entry name" value="Winged helix' DNA-binding domain"/>
    <property type="match status" value="1"/>
</dbReference>
<protein>
    <submittedName>
        <fullName evidence="6">LysR family transcriptional regulator</fullName>
    </submittedName>
</protein>
<evidence type="ECO:0000256" key="1">
    <source>
        <dbReference type="ARBA" id="ARBA00009437"/>
    </source>
</evidence>
<gene>
    <name evidence="6" type="ORF">E1N52_17080</name>
</gene>
<dbReference type="GO" id="GO:0003677">
    <property type="term" value="F:DNA binding"/>
    <property type="evidence" value="ECO:0007669"/>
    <property type="project" value="UniProtKB-KW"/>
</dbReference>
<dbReference type="InterPro" id="IPR000847">
    <property type="entry name" value="LysR_HTH_N"/>
</dbReference>
<dbReference type="EMBL" id="SMOD01000012">
    <property type="protein sequence ID" value="TDG06964.1"/>
    <property type="molecule type" value="Genomic_DNA"/>
</dbReference>
<dbReference type="RefSeq" id="WP_133183936.1">
    <property type="nucleotide sequence ID" value="NZ_SMOD01000012.1"/>
</dbReference>
<dbReference type="Proteomes" id="UP000295606">
    <property type="component" value="Unassembled WGS sequence"/>
</dbReference>
<evidence type="ECO:0000313" key="7">
    <source>
        <dbReference type="Proteomes" id="UP000295606"/>
    </source>
</evidence>
<dbReference type="OrthoDB" id="9004436at2"/>
<evidence type="ECO:0000259" key="5">
    <source>
        <dbReference type="PROSITE" id="PS50931"/>
    </source>
</evidence>
<accession>A0A4R5LEP0</accession>
<dbReference type="PANTHER" id="PTHR30419:SF30">
    <property type="entry name" value="LYSR FAMILY TRANSCRIPTIONAL REGULATOR"/>
    <property type="match status" value="1"/>
</dbReference>
<comment type="similarity">
    <text evidence="1">Belongs to the LysR transcriptional regulatory family.</text>
</comment>
<comment type="caution">
    <text evidence="6">The sequence shown here is derived from an EMBL/GenBank/DDBJ whole genome shotgun (WGS) entry which is preliminary data.</text>
</comment>
<sequence length="298" mass="32787">MKLRQLRVFLSVAEQGSLHGAARALRLTQPAVTVTIRELERTLGVPLVVRSVNGVVLTEYGVVFQRRARMLVNDVRHIHEELSTMLNGAGGEVAVSVSSAVACALLPQAFGQFRAQNPDTSVTVRELALPAALHALRDGDTDFAVITAVADTQWPDFVECRKIMSMPLLVVARQGHPLAQARSMSMLHTAEWLVPCEPGDQIDKGFSAYFHSLGLSAPSRIMRCQALAPSVALIAKTDVICVATLPTFELEMKRRRIRELKISESFPDMDVYVVQRRERPLTSAASRFLACIEEAAMQ</sequence>
<evidence type="ECO:0000313" key="6">
    <source>
        <dbReference type="EMBL" id="TDG06964.1"/>
    </source>
</evidence>
<dbReference type="Pfam" id="PF03466">
    <property type="entry name" value="LysR_substrate"/>
    <property type="match status" value="1"/>
</dbReference>
<keyword evidence="3" id="KW-0238">DNA-binding</keyword>
<keyword evidence="2" id="KW-0805">Transcription regulation</keyword>
<dbReference type="InterPro" id="IPR050950">
    <property type="entry name" value="HTH-type_LysR_regulators"/>
</dbReference>
<dbReference type="Gene3D" id="3.40.190.290">
    <property type="match status" value="1"/>
</dbReference>
<organism evidence="6 7">
    <name type="scientific">Paraburkholderia guartelaensis</name>
    <dbReference type="NCBI Taxonomy" id="2546446"/>
    <lineage>
        <taxon>Bacteria</taxon>
        <taxon>Pseudomonadati</taxon>
        <taxon>Pseudomonadota</taxon>
        <taxon>Betaproteobacteria</taxon>
        <taxon>Burkholderiales</taxon>
        <taxon>Burkholderiaceae</taxon>
        <taxon>Paraburkholderia</taxon>
    </lineage>
</organism>
<dbReference type="InterPro" id="IPR005119">
    <property type="entry name" value="LysR_subst-bd"/>
</dbReference>
<evidence type="ECO:0000256" key="3">
    <source>
        <dbReference type="ARBA" id="ARBA00023125"/>
    </source>
</evidence>
<dbReference type="PANTHER" id="PTHR30419">
    <property type="entry name" value="HTH-TYPE TRANSCRIPTIONAL REGULATOR YBHD"/>
    <property type="match status" value="1"/>
</dbReference>
<feature type="domain" description="HTH lysR-type" evidence="5">
    <location>
        <begin position="1"/>
        <end position="58"/>
    </location>
</feature>
<dbReference type="SUPFAM" id="SSF53850">
    <property type="entry name" value="Periplasmic binding protein-like II"/>
    <property type="match status" value="1"/>
</dbReference>
<reference evidence="6 7" key="1">
    <citation type="submission" date="2019-03" db="EMBL/GenBank/DDBJ databases">
        <title>Paraburkholderia sp. isolated from native Mimosa gymnas in Guartela State Park, Brazil.</title>
        <authorList>
            <person name="Paulitsch F."/>
            <person name="Hungria M."/>
            <person name="Delamuta J.R.M."/>
            <person name="Ribeiro R.A."/>
            <person name="Dall'Agnol R."/>
            <person name="Silva J.S.B."/>
        </authorList>
    </citation>
    <scope>NUCLEOTIDE SEQUENCE [LARGE SCALE GENOMIC DNA]</scope>
    <source>
        <strain evidence="6 7">CNPSo 3008</strain>
    </source>
</reference>
<keyword evidence="4" id="KW-0804">Transcription</keyword>
<dbReference type="FunFam" id="1.10.10.10:FF:000001">
    <property type="entry name" value="LysR family transcriptional regulator"/>
    <property type="match status" value="1"/>
</dbReference>
<dbReference type="Pfam" id="PF00126">
    <property type="entry name" value="HTH_1"/>
    <property type="match status" value="1"/>
</dbReference>
<dbReference type="PROSITE" id="PS50931">
    <property type="entry name" value="HTH_LYSR"/>
    <property type="match status" value="1"/>
</dbReference>
<proteinExistence type="inferred from homology"/>
<name>A0A4R5LEP0_9BURK</name>
<dbReference type="Gene3D" id="1.10.10.10">
    <property type="entry name" value="Winged helix-like DNA-binding domain superfamily/Winged helix DNA-binding domain"/>
    <property type="match status" value="1"/>
</dbReference>
<dbReference type="InterPro" id="IPR036388">
    <property type="entry name" value="WH-like_DNA-bd_sf"/>
</dbReference>
<dbReference type="GO" id="GO:0005829">
    <property type="term" value="C:cytosol"/>
    <property type="evidence" value="ECO:0007669"/>
    <property type="project" value="TreeGrafter"/>
</dbReference>
<dbReference type="InterPro" id="IPR036390">
    <property type="entry name" value="WH_DNA-bd_sf"/>
</dbReference>